<gene>
    <name evidence="2" type="ORF">JJB74_13010</name>
</gene>
<dbReference type="EMBL" id="JAEPBG010000004">
    <property type="protein sequence ID" value="MBK4735536.1"/>
    <property type="molecule type" value="Genomic_DNA"/>
</dbReference>
<accession>A0A934W1T0</accession>
<evidence type="ECO:0000313" key="3">
    <source>
        <dbReference type="Proteomes" id="UP000622890"/>
    </source>
</evidence>
<organism evidence="2 3">
    <name type="scientific">Noviherbaspirillum pedocola</name>
    <dbReference type="NCBI Taxonomy" id="2801341"/>
    <lineage>
        <taxon>Bacteria</taxon>
        <taxon>Pseudomonadati</taxon>
        <taxon>Pseudomonadota</taxon>
        <taxon>Betaproteobacteria</taxon>
        <taxon>Burkholderiales</taxon>
        <taxon>Oxalobacteraceae</taxon>
        <taxon>Noviherbaspirillum</taxon>
    </lineage>
</organism>
<protein>
    <submittedName>
        <fullName evidence="2">Uncharacterized protein</fullName>
    </submittedName>
</protein>
<proteinExistence type="predicted"/>
<name>A0A934W1T0_9BURK</name>
<feature type="coiled-coil region" evidence="1">
    <location>
        <begin position="119"/>
        <end position="146"/>
    </location>
</feature>
<keyword evidence="3" id="KW-1185">Reference proteome</keyword>
<dbReference type="RefSeq" id="WP_200592285.1">
    <property type="nucleotide sequence ID" value="NZ_JAEPBG010000004.1"/>
</dbReference>
<comment type="caution">
    <text evidence="2">The sequence shown here is derived from an EMBL/GenBank/DDBJ whole genome shotgun (WGS) entry which is preliminary data.</text>
</comment>
<evidence type="ECO:0000313" key="2">
    <source>
        <dbReference type="EMBL" id="MBK4735536.1"/>
    </source>
</evidence>
<sequence>MTDRLNGRQMALQSLTRFKEWIGERDKAGDWTSHWKGDKLSRAEIATACGFGTSALRQNPAIKDALEKLEARLREEMKACSIAMGGLQQDEDSHTAAVDSDNAVAGLLASPKFGDDPHVASLRQENAALRAEIAFLNEKNELLQHLDAHLCETGRMVRV</sequence>
<keyword evidence="1" id="KW-0175">Coiled coil</keyword>
<dbReference type="Proteomes" id="UP000622890">
    <property type="component" value="Unassembled WGS sequence"/>
</dbReference>
<evidence type="ECO:0000256" key="1">
    <source>
        <dbReference type="SAM" id="Coils"/>
    </source>
</evidence>
<dbReference type="AlphaFoldDB" id="A0A934W1T0"/>
<reference evidence="2" key="1">
    <citation type="submission" date="2021-01" db="EMBL/GenBank/DDBJ databases">
        <title>Genome sequence of strain Noviherbaspirillum sp. DKR-6.</title>
        <authorList>
            <person name="Chaudhary D.K."/>
        </authorList>
    </citation>
    <scope>NUCLEOTIDE SEQUENCE</scope>
    <source>
        <strain evidence="2">DKR-6</strain>
    </source>
</reference>